<keyword evidence="5 7" id="KW-0418">Kinase</keyword>
<dbReference type="OrthoDB" id="9812943at2"/>
<dbReference type="GO" id="GO:0005737">
    <property type="term" value="C:cytoplasm"/>
    <property type="evidence" value="ECO:0007669"/>
    <property type="project" value="UniProtKB-SubCell"/>
</dbReference>
<dbReference type="CDD" id="cd02022">
    <property type="entry name" value="DPCK"/>
    <property type="match status" value="1"/>
</dbReference>
<comment type="caution">
    <text evidence="7">The sequence shown here is derived from an EMBL/GenBank/DDBJ whole genome shotgun (WGS) entry which is preliminary data.</text>
</comment>
<dbReference type="Proteomes" id="UP000250790">
    <property type="component" value="Unassembled WGS sequence"/>
</dbReference>
<dbReference type="InterPro" id="IPR001977">
    <property type="entry name" value="Depp_CoAkinase"/>
</dbReference>
<dbReference type="EMBL" id="NESN01000005">
    <property type="protein sequence ID" value="PUE52080.1"/>
    <property type="molecule type" value="Genomic_DNA"/>
</dbReference>
<keyword evidence="5" id="KW-0808">Transferase</keyword>
<dbReference type="EC" id="2.7.1.24" evidence="5 6"/>
<gene>
    <name evidence="5" type="primary">coaE</name>
    <name evidence="7" type="ORF">B9Z37_13500</name>
</gene>
<comment type="similarity">
    <text evidence="1 5">Belongs to the CoaE family.</text>
</comment>
<organism evidence="7 8">
    <name type="scientific">Limnohabitans parvus II-B4</name>
    <dbReference type="NCBI Taxonomy" id="1293052"/>
    <lineage>
        <taxon>Bacteria</taxon>
        <taxon>Pseudomonadati</taxon>
        <taxon>Pseudomonadota</taxon>
        <taxon>Betaproteobacteria</taxon>
        <taxon>Burkholderiales</taxon>
        <taxon>Comamonadaceae</taxon>
        <taxon>Limnohabitans</taxon>
    </lineage>
</organism>
<comment type="pathway">
    <text evidence="5">Cofactor biosynthesis; coenzyme A biosynthesis; CoA from (R)-pantothenate: step 5/5.</text>
</comment>
<evidence type="ECO:0000256" key="1">
    <source>
        <dbReference type="ARBA" id="ARBA00009018"/>
    </source>
</evidence>
<dbReference type="AlphaFoldDB" id="A0A315E2E9"/>
<evidence type="ECO:0000313" key="8">
    <source>
        <dbReference type="Proteomes" id="UP000250790"/>
    </source>
</evidence>
<comment type="subcellular location">
    <subcellularLocation>
        <location evidence="5">Cytoplasm</location>
    </subcellularLocation>
</comment>
<dbReference type="PANTHER" id="PTHR10695:SF46">
    <property type="entry name" value="BIFUNCTIONAL COENZYME A SYNTHASE-RELATED"/>
    <property type="match status" value="1"/>
</dbReference>
<reference evidence="7 8" key="1">
    <citation type="submission" date="2017-04" db="EMBL/GenBank/DDBJ databases">
        <title>Unexpected and diverse lifestyles within the genus Limnohabitans.</title>
        <authorList>
            <person name="Kasalicky V."/>
            <person name="Mehrshad M."/>
            <person name="Andrei S.-A."/>
            <person name="Salcher M."/>
            <person name="Kratochvilova H."/>
            <person name="Simek K."/>
            <person name="Ghai R."/>
        </authorList>
    </citation>
    <scope>NUCLEOTIDE SEQUENCE [LARGE SCALE GENOMIC DNA]</scope>
    <source>
        <strain evidence="7 8">II-B4</strain>
    </source>
</reference>
<dbReference type="Gene3D" id="3.40.50.300">
    <property type="entry name" value="P-loop containing nucleotide triphosphate hydrolases"/>
    <property type="match status" value="1"/>
</dbReference>
<evidence type="ECO:0000256" key="3">
    <source>
        <dbReference type="ARBA" id="ARBA00022840"/>
    </source>
</evidence>
<evidence type="ECO:0000256" key="2">
    <source>
        <dbReference type="ARBA" id="ARBA00022741"/>
    </source>
</evidence>
<evidence type="ECO:0000256" key="6">
    <source>
        <dbReference type="NCBIfam" id="TIGR00152"/>
    </source>
</evidence>
<comment type="catalytic activity">
    <reaction evidence="5">
        <text>3'-dephospho-CoA + ATP = ADP + CoA + H(+)</text>
        <dbReference type="Rhea" id="RHEA:18245"/>
        <dbReference type="ChEBI" id="CHEBI:15378"/>
        <dbReference type="ChEBI" id="CHEBI:30616"/>
        <dbReference type="ChEBI" id="CHEBI:57287"/>
        <dbReference type="ChEBI" id="CHEBI:57328"/>
        <dbReference type="ChEBI" id="CHEBI:456216"/>
        <dbReference type="EC" id="2.7.1.24"/>
    </reaction>
</comment>
<sequence length="205" mass="21921">MNTQRIWRIGLTGGIGSGKSTVASLLAARGAAVIDADAISRSVTAPGGRAIAPIAQVFGPEMIDAHGAMDRQAMREQIFKNADAKKKLEAIIHPLVSLITAEQAQAALQNGQRCLVFDVPLLVESGERWRRQVDRVIVVDCDAATQRQRVMTRSGLAAEEIDRIIALQASRAQRLASADVVIFNQGLSLAELEAQVAQVAADFGL</sequence>
<keyword evidence="8" id="KW-1185">Reference proteome</keyword>
<accession>A0A315E2E9</accession>
<protein>
    <recommendedName>
        <fullName evidence="5 6">Dephospho-CoA kinase</fullName>
        <ecNumber evidence="5 6">2.7.1.24</ecNumber>
    </recommendedName>
    <alternativeName>
        <fullName evidence="5">Dephosphocoenzyme A kinase</fullName>
    </alternativeName>
</protein>
<dbReference type="PROSITE" id="PS51219">
    <property type="entry name" value="DPCK"/>
    <property type="match status" value="1"/>
</dbReference>
<keyword evidence="5" id="KW-0963">Cytoplasm</keyword>
<evidence type="ECO:0000256" key="4">
    <source>
        <dbReference type="ARBA" id="ARBA00022993"/>
    </source>
</evidence>
<dbReference type="GO" id="GO:0004140">
    <property type="term" value="F:dephospho-CoA kinase activity"/>
    <property type="evidence" value="ECO:0007669"/>
    <property type="project" value="UniProtKB-UniRule"/>
</dbReference>
<dbReference type="GO" id="GO:0015937">
    <property type="term" value="P:coenzyme A biosynthetic process"/>
    <property type="evidence" value="ECO:0007669"/>
    <property type="project" value="UniProtKB-UniRule"/>
</dbReference>
<dbReference type="Pfam" id="PF01121">
    <property type="entry name" value="CoaE"/>
    <property type="match status" value="1"/>
</dbReference>
<dbReference type="NCBIfam" id="TIGR00152">
    <property type="entry name" value="dephospho-CoA kinase"/>
    <property type="match status" value="1"/>
</dbReference>
<keyword evidence="2 5" id="KW-0547">Nucleotide-binding</keyword>
<dbReference type="HAMAP" id="MF_00376">
    <property type="entry name" value="Dephospho_CoA_kinase"/>
    <property type="match status" value="1"/>
</dbReference>
<dbReference type="RefSeq" id="WP_108313530.1">
    <property type="nucleotide sequence ID" value="NZ_NESN01000005.1"/>
</dbReference>
<keyword evidence="3 5" id="KW-0067">ATP-binding</keyword>
<evidence type="ECO:0000256" key="5">
    <source>
        <dbReference type="HAMAP-Rule" id="MF_00376"/>
    </source>
</evidence>
<dbReference type="GO" id="GO:0005524">
    <property type="term" value="F:ATP binding"/>
    <property type="evidence" value="ECO:0007669"/>
    <property type="project" value="UniProtKB-UniRule"/>
</dbReference>
<keyword evidence="4 5" id="KW-0173">Coenzyme A biosynthesis</keyword>
<dbReference type="PANTHER" id="PTHR10695">
    <property type="entry name" value="DEPHOSPHO-COA KINASE-RELATED"/>
    <property type="match status" value="1"/>
</dbReference>
<dbReference type="SUPFAM" id="SSF52540">
    <property type="entry name" value="P-loop containing nucleoside triphosphate hydrolases"/>
    <property type="match status" value="1"/>
</dbReference>
<proteinExistence type="inferred from homology"/>
<evidence type="ECO:0000313" key="7">
    <source>
        <dbReference type="EMBL" id="PUE52080.1"/>
    </source>
</evidence>
<comment type="function">
    <text evidence="5">Catalyzes the phosphorylation of the 3'-hydroxyl group of dephosphocoenzyme A to form coenzyme A.</text>
</comment>
<feature type="binding site" evidence="5">
    <location>
        <begin position="16"/>
        <end position="21"/>
    </location>
    <ligand>
        <name>ATP</name>
        <dbReference type="ChEBI" id="CHEBI:30616"/>
    </ligand>
</feature>
<name>A0A315E2E9_9BURK</name>
<dbReference type="UniPathway" id="UPA00241">
    <property type="reaction ID" value="UER00356"/>
</dbReference>
<dbReference type="InterPro" id="IPR027417">
    <property type="entry name" value="P-loop_NTPase"/>
</dbReference>